<dbReference type="Gene3D" id="1.20.1280.170">
    <property type="entry name" value="Exocyst complex component Exo70"/>
    <property type="match status" value="1"/>
</dbReference>
<dbReference type="PANTHER" id="PTHR12542:SF17">
    <property type="entry name" value="EXOCYST SUBUNIT EXO70 FAMILY PROTEIN"/>
    <property type="match status" value="1"/>
</dbReference>
<keyword evidence="3" id="KW-0268">Exocytosis</keyword>
<evidence type="ECO:0000256" key="3">
    <source>
        <dbReference type="RuleBase" id="RU365026"/>
    </source>
</evidence>
<comment type="similarity">
    <text evidence="1 3">Belongs to the EXO70 family.</text>
</comment>
<comment type="function">
    <text evidence="3">Component of the exocyst complex.</text>
</comment>
<gene>
    <name evidence="6" type="ORF">KI387_042556</name>
</gene>
<evidence type="ECO:0000256" key="2">
    <source>
        <dbReference type="ARBA" id="ARBA00022448"/>
    </source>
</evidence>
<keyword evidence="2 3" id="KW-0813">Transport</keyword>
<dbReference type="Proteomes" id="UP000824469">
    <property type="component" value="Unassembled WGS sequence"/>
</dbReference>
<dbReference type="AlphaFoldDB" id="A0AA38F811"/>
<dbReference type="InterPro" id="IPR004140">
    <property type="entry name" value="Exo70"/>
</dbReference>
<organism evidence="6 7">
    <name type="scientific">Taxus chinensis</name>
    <name type="common">Chinese yew</name>
    <name type="synonym">Taxus wallichiana var. chinensis</name>
    <dbReference type="NCBI Taxonomy" id="29808"/>
    <lineage>
        <taxon>Eukaryota</taxon>
        <taxon>Viridiplantae</taxon>
        <taxon>Streptophyta</taxon>
        <taxon>Embryophyta</taxon>
        <taxon>Tracheophyta</taxon>
        <taxon>Spermatophyta</taxon>
        <taxon>Pinopsida</taxon>
        <taxon>Pinidae</taxon>
        <taxon>Conifers II</taxon>
        <taxon>Cupressales</taxon>
        <taxon>Taxaceae</taxon>
        <taxon>Taxus</taxon>
    </lineage>
</organism>
<protein>
    <recommendedName>
        <fullName evidence="3">Exocyst subunit Exo70 family protein</fullName>
    </recommendedName>
</protein>
<dbReference type="EMBL" id="JAHRHJ020003205">
    <property type="protein sequence ID" value="KAH9292256.1"/>
    <property type="molecule type" value="Genomic_DNA"/>
</dbReference>
<keyword evidence="7" id="KW-1185">Reference proteome</keyword>
<dbReference type="SUPFAM" id="SSF74788">
    <property type="entry name" value="Cullin repeat-like"/>
    <property type="match status" value="1"/>
</dbReference>
<dbReference type="Pfam" id="PF03081">
    <property type="entry name" value="Exo70_C"/>
    <property type="match status" value="1"/>
</dbReference>
<dbReference type="Pfam" id="PF20669">
    <property type="entry name" value="Exo70_N"/>
    <property type="match status" value="1"/>
</dbReference>
<feature type="region of interest" description="Disordered" evidence="4">
    <location>
        <begin position="1"/>
        <end position="21"/>
    </location>
</feature>
<evidence type="ECO:0000313" key="6">
    <source>
        <dbReference type="EMBL" id="KAH9292256.1"/>
    </source>
</evidence>
<evidence type="ECO:0000256" key="1">
    <source>
        <dbReference type="ARBA" id="ARBA00006756"/>
    </source>
</evidence>
<evidence type="ECO:0000313" key="7">
    <source>
        <dbReference type="Proteomes" id="UP000824469"/>
    </source>
</evidence>
<comment type="caution">
    <text evidence="6">The sequence shown here is derived from an EMBL/GenBank/DDBJ whole genome shotgun (WGS) entry which is preliminary data.</text>
</comment>
<dbReference type="InterPro" id="IPR046364">
    <property type="entry name" value="Exo70_C"/>
</dbReference>
<dbReference type="PANTHER" id="PTHR12542">
    <property type="entry name" value="EXOCYST COMPLEX PROTEIN EXO70"/>
    <property type="match status" value="1"/>
</dbReference>
<dbReference type="InterPro" id="IPR016159">
    <property type="entry name" value="Cullin_repeat-like_dom_sf"/>
</dbReference>
<evidence type="ECO:0000256" key="4">
    <source>
        <dbReference type="SAM" id="MobiDB-lite"/>
    </source>
</evidence>
<dbReference type="GO" id="GO:0000145">
    <property type="term" value="C:exocyst"/>
    <property type="evidence" value="ECO:0007669"/>
    <property type="project" value="InterPro"/>
</dbReference>
<dbReference type="OMA" id="TIRMAWI"/>
<keyword evidence="3" id="KW-0653">Protein transport</keyword>
<dbReference type="GO" id="GO:0015031">
    <property type="term" value="P:protein transport"/>
    <property type="evidence" value="ECO:0007669"/>
    <property type="project" value="UniProtKB-KW"/>
</dbReference>
<proteinExistence type="inferred from homology"/>
<feature type="domain" description="Exocyst complex subunit Exo70 C-terminal" evidence="5">
    <location>
        <begin position="252"/>
        <end position="618"/>
    </location>
</feature>
<name>A0AA38F811_TAXCH</name>
<reference evidence="6 7" key="1">
    <citation type="journal article" date="2021" name="Nat. Plants">
        <title>The Taxus genome provides insights into paclitaxel biosynthesis.</title>
        <authorList>
            <person name="Xiong X."/>
            <person name="Gou J."/>
            <person name="Liao Q."/>
            <person name="Li Y."/>
            <person name="Zhou Q."/>
            <person name="Bi G."/>
            <person name="Li C."/>
            <person name="Du R."/>
            <person name="Wang X."/>
            <person name="Sun T."/>
            <person name="Guo L."/>
            <person name="Liang H."/>
            <person name="Lu P."/>
            <person name="Wu Y."/>
            <person name="Zhang Z."/>
            <person name="Ro D.K."/>
            <person name="Shang Y."/>
            <person name="Huang S."/>
            <person name="Yan J."/>
        </authorList>
    </citation>
    <scope>NUCLEOTIDE SEQUENCE [LARGE SCALE GENOMIC DNA]</scope>
    <source>
        <strain evidence="6">Ta-2019</strain>
    </source>
</reference>
<dbReference type="GO" id="GO:0005546">
    <property type="term" value="F:phosphatidylinositol-4,5-bisphosphate binding"/>
    <property type="evidence" value="ECO:0007669"/>
    <property type="project" value="InterPro"/>
</dbReference>
<evidence type="ECO:0000259" key="5">
    <source>
        <dbReference type="Pfam" id="PF03081"/>
    </source>
</evidence>
<dbReference type="GO" id="GO:0006887">
    <property type="term" value="P:exocytosis"/>
    <property type="evidence" value="ECO:0007669"/>
    <property type="project" value="UniProtKB-KW"/>
</dbReference>
<sequence>MSIEIEEAEDRAVNSEETSEQMTADMSRILSNFDNRFSLRKTIRPGRNFLGKWEENLAAAEILINKWDTQTTSDMLFYSSPEEVRMYMYTVDNLQRLMENLSTCGSSSASLIRAQTLMMMSMARLQKEFYKILLSNSDAIDPDRWSFHSTTEYSSIAGSARFSDDGSSDFPSSSLSTDRNCEFDVAPLEAVADLSNIAQCMAKSGYARECVRVFVLTRKSVVEESLYNLGVEKVRLNDVRKMEWQLLDEKIKKWIFAAKISIRILFAREKRLCDEVFEGLDQMRDSCFTEIAKEPTARLLEFAEAVAAGRREPERIFRILDLYDTLTDLMPDMEAIYRQELCRSVQEQADRVLIRLGEATWGSLTEFDKAIEKDNSKATVAGGTVHPLTRYVMNYLTFLSDYKETLINLTAHTHVEPPKAMPDDFAMDVHLDDPSASSSIRLCWTVFLLLCKLDTKSGLYKDVALSYLFLMNNLYYIVQKVKNSKLKFVIEEEWLRKQLKKVNQYAANYETAAWTKVLSSLTDEGIRESSSFSGSEVVWQHEALLGRLKGFNNAMEEAMRRHGGWVVCDATLREKMGLSMAEKLIPPYTSFLARFRSQFETDIYVKYTSEDLQEFFSDMFKGSSSAATSTRSR</sequence>
<accession>A0AA38F811</accession>